<feature type="chain" id="PRO_5023018646" description="Htaa domain-containing protein" evidence="3">
    <location>
        <begin position="39"/>
        <end position="1155"/>
    </location>
</feature>
<keyword evidence="3" id="KW-0732">Signal</keyword>
<feature type="domain" description="Htaa" evidence="4">
    <location>
        <begin position="649"/>
        <end position="802"/>
    </location>
</feature>
<accession>A0A5C1Y7F0</accession>
<keyword evidence="2" id="KW-0812">Transmembrane</keyword>
<evidence type="ECO:0000256" key="1">
    <source>
        <dbReference type="SAM" id="MobiDB-lite"/>
    </source>
</evidence>
<dbReference type="Pfam" id="PF04213">
    <property type="entry name" value="HtaA"/>
    <property type="match status" value="3"/>
</dbReference>
<evidence type="ECO:0000259" key="4">
    <source>
        <dbReference type="Pfam" id="PF04213"/>
    </source>
</evidence>
<feature type="transmembrane region" description="Helical" evidence="2">
    <location>
        <begin position="1121"/>
        <end position="1145"/>
    </location>
</feature>
<dbReference type="OrthoDB" id="7210788at2"/>
<evidence type="ECO:0000313" key="5">
    <source>
        <dbReference type="EMBL" id="QEO09368.1"/>
    </source>
</evidence>
<feature type="compositionally biased region" description="Low complexity" evidence="1">
    <location>
        <begin position="822"/>
        <end position="834"/>
    </location>
</feature>
<dbReference type="Proteomes" id="UP000322159">
    <property type="component" value="Chromosome"/>
</dbReference>
<feature type="domain" description="Htaa" evidence="4">
    <location>
        <begin position="46"/>
        <end position="210"/>
    </location>
</feature>
<protein>
    <recommendedName>
        <fullName evidence="4">Htaa domain-containing protein</fullName>
    </recommendedName>
</protein>
<evidence type="ECO:0000313" key="6">
    <source>
        <dbReference type="Proteomes" id="UP000322159"/>
    </source>
</evidence>
<keyword evidence="2" id="KW-0472">Membrane</keyword>
<feature type="signal peptide" evidence="3">
    <location>
        <begin position="1"/>
        <end position="38"/>
    </location>
</feature>
<keyword evidence="2" id="KW-1133">Transmembrane helix</keyword>
<evidence type="ECO:0000256" key="2">
    <source>
        <dbReference type="SAM" id="Phobius"/>
    </source>
</evidence>
<sequence length="1155" mass="117242">MLSYAPDRARSRAPWIAFLLVPLLALAGLLVPASAASAAPGDVAGATLNWGFKASFRNYLNGPIAHGHATGSGVDTATPYGWSGGTGSATGGTGTVGYPGTLQFQGHEATGVPAGEYALDVTVTDVRVRVTSATTAELQADVVSRSMTTLAFENYPDVVLATLDLSAGTNASTASTLAYTGVPAVLTAAGAPAFAGFYAAGAALDPVSFSWPVEQAPVVPTLSVSQTAGLDPAGATITVTGENYDPDFVARGATAGFYAQIGWIDSTWRPSQGAVSANRSNAYSAWVQDVNTASPYLKWTENGDGTVDFSWTITITKAALDAKSRPGATLAVFTVGAGGVVQAGNELAVPIAFYDTTTRLDVDTTSGLDPAGATITVTGTNYDPDFVARGATAGFYAQVGWIDSTWRPSEGAVSGNRSNAYSAWVQDVNTAAPYLKWTENAYGSVDFSWTISITKAALDAKSRAGATLAVFTVGAGGVVQAGNELAVPIAFYDTTTTLTVDATSGLDPAGATITVTGKNYNPDYTARGSAAGFYAQVGWIDSTWRPSQGAVSGNRSNAYSAWVQGINETAPYLKWTENAYGTVDFSWTIPITKAALDAKTRAGATLAVFTVGAGGVVQADNELAVPIAFQTPTDPGTGGPGTTPTPAAGTLSWGVKASFRDYVTGPIAHGSITTSGVATAGGRYVFPQSGAASLTDGLGSVSYSGSVHFSGHAGVLDLRLSDPQVRIDSATSGTLLVRVDGGTRVAFASLALGSGTRSTGADGSVSFTGVPATITATGSDAFAFEGSSFYPAGTALDPVSFTIGSAGSSLGGTTVVAAARTTPANTPDAAPPATEGITLDGDGEVTEGGEVTARADGFQPNETGILVVIYSTPTVLAENATADADGRVSWTGSLPRGLTGEHTLTFQGSVDRGVVLDIRAAATLQCTVSDAQLVWGFKESFRAYIDGSIANGEWTTDGDASYDTPVFTWAGGSGSADPEAGGLDVAYGGSVRFTGHGGVLDTTIANPHVVIDGDRAVLLLDITGTTQEGTPVSSTGVEFAELDLTGVEASREGDTLSWTDVPASLTAAGAAAFGTYPEGEALDPVTISATVESGCGAVAEASDEPSEEAIAPEEASDAAGWPLWATILIAVVVLLLIAALVIVLVRRGRKGTPAA</sequence>
<organism evidence="5 6">
    <name type="scientific">Protaetiibacter larvae</name>
    <dbReference type="NCBI Taxonomy" id="2592654"/>
    <lineage>
        <taxon>Bacteria</taxon>
        <taxon>Bacillati</taxon>
        <taxon>Actinomycetota</taxon>
        <taxon>Actinomycetes</taxon>
        <taxon>Micrococcales</taxon>
        <taxon>Microbacteriaceae</taxon>
        <taxon>Protaetiibacter</taxon>
    </lineage>
</organism>
<gene>
    <name evidence="5" type="ORF">FLP23_04665</name>
</gene>
<dbReference type="AlphaFoldDB" id="A0A5C1Y7F0"/>
<proteinExistence type="predicted"/>
<evidence type="ECO:0000256" key="3">
    <source>
        <dbReference type="SAM" id="SignalP"/>
    </source>
</evidence>
<feature type="region of interest" description="Disordered" evidence="1">
    <location>
        <begin position="822"/>
        <end position="841"/>
    </location>
</feature>
<dbReference type="EMBL" id="CP043504">
    <property type="protein sequence ID" value="QEO09368.1"/>
    <property type="molecule type" value="Genomic_DNA"/>
</dbReference>
<keyword evidence="6" id="KW-1185">Reference proteome</keyword>
<dbReference type="KEGG" id="lyk:FLP23_04665"/>
<name>A0A5C1Y7F0_9MICO</name>
<feature type="domain" description="Htaa" evidence="4">
    <location>
        <begin position="931"/>
        <end position="1088"/>
    </location>
</feature>
<reference evidence="5 6" key="1">
    <citation type="submission" date="2019-09" db="EMBL/GenBank/DDBJ databases">
        <title>Genome sequencing of strain KACC 19322.</title>
        <authorList>
            <person name="Heo J."/>
            <person name="Kim S.-J."/>
            <person name="Kim J.-S."/>
            <person name="Hong S.-B."/>
            <person name="Kwon S.-W."/>
        </authorList>
    </citation>
    <scope>NUCLEOTIDE SEQUENCE [LARGE SCALE GENOMIC DNA]</scope>
    <source>
        <strain evidence="5 6">KACC 19322</strain>
    </source>
</reference>
<dbReference type="InterPro" id="IPR007331">
    <property type="entry name" value="Htaa"/>
</dbReference>